<dbReference type="RefSeq" id="WP_309793592.1">
    <property type="nucleotide sequence ID" value="NZ_JAVDPW010000003.1"/>
</dbReference>
<dbReference type="Gene3D" id="1.10.10.10">
    <property type="entry name" value="Winged helix-like DNA-binding domain superfamily/Winged helix DNA-binding domain"/>
    <property type="match status" value="1"/>
</dbReference>
<evidence type="ECO:0000256" key="1">
    <source>
        <dbReference type="ARBA" id="ARBA00009437"/>
    </source>
</evidence>
<protein>
    <submittedName>
        <fullName evidence="6">LysR family hca operon transcriptional activator</fullName>
    </submittedName>
</protein>
<organism evidence="6 7">
    <name type="scientific">Inquilinus ginsengisoli</name>
    <dbReference type="NCBI Taxonomy" id="363840"/>
    <lineage>
        <taxon>Bacteria</taxon>
        <taxon>Pseudomonadati</taxon>
        <taxon>Pseudomonadota</taxon>
        <taxon>Alphaproteobacteria</taxon>
        <taxon>Rhodospirillales</taxon>
        <taxon>Rhodospirillaceae</taxon>
        <taxon>Inquilinus</taxon>
    </lineage>
</organism>
<evidence type="ECO:0000313" key="7">
    <source>
        <dbReference type="Proteomes" id="UP001262410"/>
    </source>
</evidence>
<evidence type="ECO:0000256" key="2">
    <source>
        <dbReference type="ARBA" id="ARBA00023015"/>
    </source>
</evidence>
<dbReference type="Proteomes" id="UP001262410">
    <property type="component" value="Unassembled WGS sequence"/>
</dbReference>
<proteinExistence type="inferred from homology"/>
<dbReference type="PROSITE" id="PS50931">
    <property type="entry name" value="HTH_LYSR"/>
    <property type="match status" value="1"/>
</dbReference>
<accession>A0ABU1JL69</accession>
<dbReference type="InterPro" id="IPR036388">
    <property type="entry name" value="WH-like_DNA-bd_sf"/>
</dbReference>
<dbReference type="Pfam" id="PF03466">
    <property type="entry name" value="LysR_substrate"/>
    <property type="match status" value="1"/>
</dbReference>
<comment type="similarity">
    <text evidence="1">Belongs to the LysR transcriptional regulatory family.</text>
</comment>
<dbReference type="InterPro" id="IPR000847">
    <property type="entry name" value="LysR_HTH_N"/>
</dbReference>
<name>A0ABU1JL69_9PROT</name>
<evidence type="ECO:0000259" key="5">
    <source>
        <dbReference type="PROSITE" id="PS50931"/>
    </source>
</evidence>
<dbReference type="InterPro" id="IPR036390">
    <property type="entry name" value="WH_DNA-bd_sf"/>
</dbReference>
<comment type="caution">
    <text evidence="6">The sequence shown here is derived from an EMBL/GenBank/DDBJ whole genome shotgun (WGS) entry which is preliminary data.</text>
</comment>
<evidence type="ECO:0000313" key="6">
    <source>
        <dbReference type="EMBL" id="MDR6289340.1"/>
    </source>
</evidence>
<keyword evidence="7" id="KW-1185">Reference proteome</keyword>
<gene>
    <name evidence="6" type="ORF">E9232_001855</name>
</gene>
<sequence length="302" mass="32500">MELRHLRYFIAVAEEGSLTLAAERRLHTAQPSLSRQIRDLELELGVALMLRGPRGIELTAAGRVFLDHARLVLLQVEAAREAARRAGAPAKASFAIGFLTGHEMEWLPAIMGILRDELPNIEVTIHSLLSPELAAGLMRGKIDLALMRREEPAPGLAFEFLTAEPLIVVLPGDHRLAAQAAIGPQDIVGETLIGVPAATSPALRAVIDAYARRIGVDLTPDHYADNLSMTFSLVASTGGVALLPRYARNLLPAAVVSRPLQGEAATIDLVIGHSRANPSPLLRFVLSKRDELIRRASQTSGG</sequence>
<evidence type="ECO:0000256" key="3">
    <source>
        <dbReference type="ARBA" id="ARBA00023125"/>
    </source>
</evidence>
<dbReference type="PRINTS" id="PR00039">
    <property type="entry name" value="HTHLYSR"/>
</dbReference>
<evidence type="ECO:0000256" key="4">
    <source>
        <dbReference type="ARBA" id="ARBA00023163"/>
    </source>
</evidence>
<keyword evidence="2" id="KW-0805">Transcription regulation</keyword>
<dbReference type="PANTHER" id="PTHR30346:SF0">
    <property type="entry name" value="HCA OPERON TRANSCRIPTIONAL ACTIVATOR HCAR"/>
    <property type="match status" value="1"/>
</dbReference>
<dbReference type="InterPro" id="IPR005119">
    <property type="entry name" value="LysR_subst-bd"/>
</dbReference>
<dbReference type="SUPFAM" id="SSF53850">
    <property type="entry name" value="Periplasmic binding protein-like II"/>
    <property type="match status" value="1"/>
</dbReference>
<dbReference type="PANTHER" id="PTHR30346">
    <property type="entry name" value="TRANSCRIPTIONAL DUAL REGULATOR HCAR-RELATED"/>
    <property type="match status" value="1"/>
</dbReference>
<dbReference type="Gene3D" id="3.40.190.10">
    <property type="entry name" value="Periplasmic binding protein-like II"/>
    <property type="match status" value="2"/>
</dbReference>
<dbReference type="Pfam" id="PF00126">
    <property type="entry name" value="HTH_1"/>
    <property type="match status" value="1"/>
</dbReference>
<dbReference type="EMBL" id="JAVDPW010000003">
    <property type="protein sequence ID" value="MDR6289340.1"/>
    <property type="molecule type" value="Genomic_DNA"/>
</dbReference>
<keyword evidence="4" id="KW-0804">Transcription</keyword>
<keyword evidence="3" id="KW-0238">DNA-binding</keyword>
<feature type="domain" description="HTH lysR-type" evidence="5">
    <location>
        <begin position="1"/>
        <end position="59"/>
    </location>
</feature>
<reference evidence="6 7" key="1">
    <citation type="submission" date="2023-07" db="EMBL/GenBank/DDBJ databases">
        <title>Sorghum-associated microbial communities from plants grown in Nebraska, USA.</title>
        <authorList>
            <person name="Schachtman D."/>
        </authorList>
    </citation>
    <scope>NUCLEOTIDE SEQUENCE [LARGE SCALE GENOMIC DNA]</scope>
    <source>
        <strain evidence="6 7">584</strain>
    </source>
</reference>
<dbReference type="SUPFAM" id="SSF46785">
    <property type="entry name" value="Winged helix' DNA-binding domain"/>
    <property type="match status" value="1"/>
</dbReference>